<evidence type="ECO:0000256" key="1">
    <source>
        <dbReference type="SAM" id="MobiDB-lite"/>
    </source>
</evidence>
<gene>
    <name evidence="2" type="ORF">CONPUDRAFT_71239</name>
</gene>
<feature type="compositionally biased region" description="Polar residues" evidence="1">
    <location>
        <begin position="1091"/>
        <end position="1106"/>
    </location>
</feature>
<keyword evidence="3" id="KW-1185">Reference proteome</keyword>
<dbReference type="OrthoDB" id="3257768at2759"/>
<proteinExistence type="predicted"/>
<dbReference type="OMA" id="KARASRW"/>
<feature type="compositionally biased region" description="Basic and acidic residues" evidence="1">
    <location>
        <begin position="32"/>
        <end position="75"/>
    </location>
</feature>
<feature type="compositionally biased region" description="Acidic residues" evidence="1">
    <location>
        <begin position="16"/>
        <end position="26"/>
    </location>
</feature>
<dbReference type="InterPro" id="IPR040521">
    <property type="entry name" value="KDZ"/>
</dbReference>
<dbReference type="KEGG" id="cput:CONPUDRAFT_71239"/>
<dbReference type="CDD" id="cd19757">
    <property type="entry name" value="Bbox1"/>
    <property type="match status" value="1"/>
</dbReference>
<organism evidence="2 3">
    <name type="scientific">Coniophora puteana (strain RWD-64-598)</name>
    <name type="common">Brown rot fungus</name>
    <dbReference type="NCBI Taxonomy" id="741705"/>
    <lineage>
        <taxon>Eukaryota</taxon>
        <taxon>Fungi</taxon>
        <taxon>Dikarya</taxon>
        <taxon>Basidiomycota</taxon>
        <taxon>Agaricomycotina</taxon>
        <taxon>Agaricomycetes</taxon>
        <taxon>Agaricomycetidae</taxon>
        <taxon>Boletales</taxon>
        <taxon>Coniophorineae</taxon>
        <taxon>Coniophoraceae</taxon>
        <taxon>Coniophora</taxon>
    </lineage>
</organism>
<dbReference type="EMBL" id="JH711575">
    <property type="protein sequence ID" value="EIW84473.1"/>
    <property type="molecule type" value="Genomic_DNA"/>
</dbReference>
<feature type="region of interest" description="Disordered" evidence="1">
    <location>
        <begin position="932"/>
        <end position="996"/>
    </location>
</feature>
<evidence type="ECO:0008006" key="4">
    <source>
        <dbReference type="Google" id="ProtNLM"/>
    </source>
</evidence>
<feature type="compositionally biased region" description="Basic and acidic residues" evidence="1">
    <location>
        <begin position="938"/>
        <end position="947"/>
    </location>
</feature>
<dbReference type="RefSeq" id="XP_007765443.1">
    <property type="nucleotide sequence ID" value="XM_007767253.1"/>
</dbReference>
<accession>A0A5M3MZ80</accession>
<dbReference type="Proteomes" id="UP000053558">
    <property type="component" value="Unassembled WGS sequence"/>
</dbReference>
<feature type="compositionally biased region" description="Polar residues" evidence="1">
    <location>
        <begin position="982"/>
        <end position="991"/>
    </location>
</feature>
<protein>
    <recommendedName>
        <fullName evidence="4">CxC2-like cysteine cluster KDZ transposase-associated domain-containing protein</fullName>
    </recommendedName>
</protein>
<evidence type="ECO:0000313" key="3">
    <source>
        <dbReference type="Proteomes" id="UP000053558"/>
    </source>
</evidence>
<comment type="caution">
    <text evidence="2">The sequence shown here is derived from an EMBL/GenBank/DDBJ whole genome shotgun (WGS) entry which is preliminary data.</text>
</comment>
<sequence>MAKQKSGRPDWFSVDTDSDASSEEEPTSSGITDDKSSSSRPVEDLSSKCQHLELDKEKPDRDITGSSKPPDHDSYDSFMDQSTEQVDMDQGATDVGDASMNKSHGMFDSDNPLGSWTKNYRSKFLDELLAFEAPDTLENLTVCRHCHKNLPTIRCEDCYSSTLRCEDCAREYHSNQPFHCIQKWNGRFFERSSLAAIGFKLQLGHEDASFCWHRSEKAFTVLDLRGSRYRPFMLMAREWNHLKMLKHGARGHDSSGIAGTKDGELAVLCPACPHPGKNLPDDWMSCPPEKRYPFLFLMSPLAPVSSILGTSPLLKSTRAYRTVGHTWSTNNVRQEKSTCVSHNAVNMADTKSSKGLASTGIGTVDCVRHNMKRPRSVGHLQKGERYVNMDFLFVLSVADSEVVKIVVSYDIACQWSLNLAERIKKYPHTCYVAESILGKCLVFLVPKFHLPAHIEKCQINFSFNLMPLVARTDGEAPEQGWSDMDPLANSAKEQGPGTQIDTFNSHFGDYNWKKVYGMAVALMSKMDRVRPERLEHHRYIQDMEKMACATFPGRLAEWKADMAAWEEDHSQSNPFQPRERKITMPKTKLRLAQAEAQSISSGTIMGNHGDISHSEFILEGMDLETWMRKLTADKKSLNAHSTDHEKSKLQQRRLIKYAAVQGSYMPFVACMREQASLQSSEDGNTGPLSFTLWLPSALPPTMTCDTLLLQCEWDLRYTQAHDTLEELRDALRLQKYMLSFKDCFLCGQGASTRARESLKVVDGDILASTTTYRVAWSALHSLALRLSKSGWEEELRELRQRDICAMGDLLQGQTQGTTSTSWIWINPSVADGKDKGLQDSLRIEWCKSHVRANRWNEEFILLKEEMRHVLQFLQWQADWWLDKSVLSTDESVAEGGVSKRTAALEVLITHQSWGQERGHCCLIIHGMWGQHDQSTQRGMEKESKRNDQQTGEVMVSAGPARDQSSRMTDQYGTVQGAGGTGHTSDQSVTSEGETDQMWADRTITWAISGAKMPAAGPGGTGQLRYSGQTGRQAIVTDTGAIIVFALYSRRVPYIGTGDEAQGRQGAQAAHEDGGTGKAPDAAPPFAEHGTGSVQTSKISLPALPQN</sequence>
<feature type="region of interest" description="Disordered" evidence="1">
    <location>
        <begin position="1"/>
        <end position="78"/>
    </location>
</feature>
<evidence type="ECO:0000313" key="2">
    <source>
        <dbReference type="EMBL" id="EIW84473.1"/>
    </source>
</evidence>
<dbReference type="Pfam" id="PF18758">
    <property type="entry name" value="KDZ"/>
    <property type="match status" value="1"/>
</dbReference>
<dbReference type="GeneID" id="19208907"/>
<feature type="region of interest" description="Disordered" evidence="1">
    <location>
        <begin position="1058"/>
        <end position="1106"/>
    </location>
</feature>
<reference evidence="3" key="1">
    <citation type="journal article" date="2012" name="Science">
        <title>The Paleozoic origin of enzymatic lignin decomposition reconstructed from 31 fungal genomes.</title>
        <authorList>
            <person name="Floudas D."/>
            <person name="Binder M."/>
            <person name="Riley R."/>
            <person name="Barry K."/>
            <person name="Blanchette R.A."/>
            <person name="Henrissat B."/>
            <person name="Martinez A.T."/>
            <person name="Otillar R."/>
            <person name="Spatafora J.W."/>
            <person name="Yadav J.S."/>
            <person name="Aerts A."/>
            <person name="Benoit I."/>
            <person name="Boyd A."/>
            <person name="Carlson A."/>
            <person name="Copeland A."/>
            <person name="Coutinho P.M."/>
            <person name="de Vries R.P."/>
            <person name="Ferreira P."/>
            <person name="Findley K."/>
            <person name="Foster B."/>
            <person name="Gaskell J."/>
            <person name="Glotzer D."/>
            <person name="Gorecki P."/>
            <person name="Heitman J."/>
            <person name="Hesse C."/>
            <person name="Hori C."/>
            <person name="Igarashi K."/>
            <person name="Jurgens J.A."/>
            <person name="Kallen N."/>
            <person name="Kersten P."/>
            <person name="Kohler A."/>
            <person name="Kuees U."/>
            <person name="Kumar T.K.A."/>
            <person name="Kuo A."/>
            <person name="LaButti K."/>
            <person name="Larrondo L.F."/>
            <person name="Lindquist E."/>
            <person name="Ling A."/>
            <person name="Lombard V."/>
            <person name="Lucas S."/>
            <person name="Lundell T."/>
            <person name="Martin R."/>
            <person name="McLaughlin D.J."/>
            <person name="Morgenstern I."/>
            <person name="Morin E."/>
            <person name="Murat C."/>
            <person name="Nagy L.G."/>
            <person name="Nolan M."/>
            <person name="Ohm R.A."/>
            <person name="Patyshakuliyeva A."/>
            <person name="Rokas A."/>
            <person name="Ruiz-Duenas F.J."/>
            <person name="Sabat G."/>
            <person name="Salamov A."/>
            <person name="Samejima M."/>
            <person name="Schmutz J."/>
            <person name="Slot J.C."/>
            <person name="St John F."/>
            <person name="Stenlid J."/>
            <person name="Sun H."/>
            <person name="Sun S."/>
            <person name="Syed K."/>
            <person name="Tsang A."/>
            <person name="Wiebenga A."/>
            <person name="Young D."/>
            <person name="Pisabarro A."/>
            <person name="Eastwood D.C."/>
            <person name="Martin F."/>
            <person name="Cullen D."/>
            <person name="Grigoriev I.V."/>
            <person name="Hibbett D.S."/>
        </authorList>
    </citation>
    <scope>NUCLEOTIDE SEQUENCE [LARGE SCALE GENOMIC DNA]</scope>
    <source>
        <strain evidence="3">RWD-64-598 SS2</strain>
    </source>
</reference>
<dbReference type="AlphaFoldDB" id="A0A5M3MZ80"/>
<name>A0A5M3MZ80_CONPW</name>